<comment type="similarity">
    <text evidence="6">Belongs to the ABC-4 integral membrane protein family.</text>
</comment>
<comment type="subcellular location">
    <subcellularLocation>
        <location evidence="1">Cell membrane</location>
        <topology evidence="1">Multi-pass membrane protein</topology>
    </subcellularLocation>
</comment>
<evidence type="ECO:0000256" key="2">
    <source>
        <dbReference type="ARBA" id="ARBA00022475"/>
    </source>
</evidence>
<dbReference type="AlphaFoldDB" id="X0XCS2"/>
<gene>
    <name evidence="9" type="ORF">S01H1_69628</name>
</gene>
<keyword evidence="4 7" id="KW-1133">Transmembrane helix</keyword>
<dbReference type="GO" id="GO:0005886">
    <property type="term" value="C:plasma membrane"/>
    <property type="evidence" value="ECO:0007669"/>
    <property type="project" value="UniProtKB-SubCell"/>
</dbReference>
<keyword evidence="3 7" id="KW-0812">Transmembrane</keyword>
<feature type="domain" description="ABC3 transporter permease C-terminal" evidence="8">
    <location>
        <begin position="5"/>
        <end position="136"/>
    </location>
</feature>
<keyword evidence="2" id="KW-1003">Cell membrane</keyword>
<evidence type="ECO:0000256" key="5">
    <source>
        <dbReference type="ARBA" id="ARBA00023136"/>
    </source>
</evidence>
<dbReference type="InterPro" id="IPR003838">
    <property type="entry name" value="ABC3_permease_C"/>
</dbReference>
<feature type="transmembrane region" description="Helical" evidence="7">
    <location>
        <begin position="111"/>
        <end position="131"/>
    </location>
</feature>
<comment type="caution">
    <text evidence="9">The sequence shown here is derived from an EMBL/GenBank/DDBJ whole genome shotgun (WGS) entry which is preliminary data.</text>
</comment>
<evidence type="ECO:0000259" key="8">
    <source>
        <dbReference type="Pfam" id="PF02687"/>
    </source>
</evidence>
<organism evidence="9">
    <name type="scientific">marine sediment metagenome</name>
    <dbReference type="NCBI Taxonomy" id="412755"/>
    <lineage>
        <taxon>unclassified sequences</taxon>
        <taxon>metagenomes</taxon>
        <taxon>ecological metagenomes</taxon>
    </lineage>
</organism>
<feature type="non-terminal residue" evidence="9">
    <location>
        <position position="1"/>
    </location>
</feature>
<name>X0XCS2_9ZZZZ</name>
<feature type="transmembrane region" description="Helical" evidence="7">
    <location>
        <begin position="5"/>
        <end position="27"/>
    </location>
</feature>
<evidence type="ECO:0000256" key="7">
    <source>
        <dbReference type="SAM" id="Phobius"/>
    </source>
</evidence>
<evidence type="ECO:0000256" key="4">
    <source>
        <dbReference type="ARBA" id="ARBA00022989"/>
    </source>
</evidence>
<dbReference type="PANTHER" id="PTHR30572">
    <property type="entry name" value="MEMBRANE COMPONENT OF TRANSPORTER-RELATED"/>
    <property type="match status" value="1"/>
</dbReference>
<keyword evidence="5 7" id="KW-0472">Membrane</keyword>
<evidence type="ECO:0000313" key="9">
    <source>
        <dbReference type="EMBL" id="GAG40905.1"/>
    </source>
</evidence>
<proteinExistence type="inferred from homology"/>
<feature type="transmembrane region" description="Helical" evidence="7">
    <location>
        <begin position="33"/>
        <end position="51"/>
    </location>
</feature>
<dbReference type="GO" id="GO:0022857">
    <property type="term" value="F:transmembrane transporter activity"/>
    <property type="evidence" value="ECO:0007669"/>
    <property type="project" value="TreeGrafter"/>
</dbReference>
<accession>X0XCS2</accession>
<dbReference type="Pfam" id="PF02687">
    <property type="entry name" value="FtsX"/>
    <property type="match status" value="1"/>
</dbReference>
<evidence type="ECO:0000256" key="1">
    <source>
        <dbReference type="ARBA" id="ARBA00004651"/>
    </source>
</evidence>
<reference evidence="9" key="1">
    <citation type="journal article" date="2014" name="Front. Microbiol.">
        <title>High frequency of phylogenetically diverse reductive dehalogenase-homologous genes in deep subseafloor sedimentary metagenomes.</title>
        <authorList>
            <person name="Kawai M."/>
            <person name="Futagami T."/>
            <person name="Toyoda A."/>
            <person name="Takaki Y."/>
            <person name="Nishi S."/>
            <person name="Hori S."/>
            <person name="Arai W."/>
            <person name="Tsubouchi T."/>
            <person name="Morono Y."/>
            <person name="Uchiyama I."/>
            <person name="Ito T."/>
            <person name="Fujiyama A."/>
            <person name="Inagaki F."/>
            <person name="Takami H."/>
        </authorList>
    </citation>
    <scope>NUCLEOTIDE SEQUENCE</scope>
    <source>
        <strain evidence="9">Expedition CK06-06</strain>
    </source>
</reference>
<dbReference type="EMBL" id="BARS01046242">
    <property type="protein sequence ID" value="GAG40905.1"/>
    <property type="molecule type" value="Genomic_DNA"/>
</dbReference>
<sequence>GSNYIFQIIVFIIIAAGILNSILMSVLERQFEFGVLLCLGMSPLNLLFLILTESILLGLLGVTVGSALGLACNQYFTVKGFDLTLLTREEINISGVALEPVLYSDLYPEHLMITLLLVFLLTILAGIYPAVKAARSVPIEILKKGK</sequence>
<evidence type="ECO:0000256" key="6">
    <source>
        <dbReference type="ARBA" id="ARBA00038076"/>
    </source>
</evidence>
<evidence type="ECO:0000256" key="3">
    <source>
        <dbReference type="ARBA" id="ARBA00022692"/>
    </source>
</evidence>
<dbReference type="InterPro" id="IPR050250">
    <property type="entry name" value="Macrolide_Exporter_MacB"/>
</dbReference>
<protein>
    <recommendedName>
        <fullName evidence="8">ABC3 transporter permease C-terminal domain-containing protein</fullName>
    </recommendedName>
</protein>
<dbReference type="PANTHER" id="PTHR30572:SF4">
    <property type="entry name" value="ABC TRANSPORTER PERMEASE YTRF"/>
    <property type="match status" value="1"/>
</dbReference>